<comment type="subcellular location">
    <subcellularLocation>
        <location evidence="3">Cell membrane</location>
        <topology evidence="3">Single-pass type II membrane protein</topology>
    </subcellularLocation>
    <subcellularLocation>
        <location evidence="2">Secreted</location>
        <location evidence="2">Cell wall</location>
    </subcellularLocation>
</comment>
<dbReference type="GO" id="GO:0042973">
    <property type="term" value="F:glucan endo-1,3-beta-D-glucosidase activity"/>
    <property type="evidence" value="ECO:0007669"/>
    <property type="project" value="UniProtKB-EC"/>
</dbReference>
<dbReference type="InterPro" id="IPR017853">
    <property type="entry name" value="GH"/>
</dbReference>
<keyword evidence="6" id="KW-1003">Cell membrane</keyword>
<evidence type="ECO:0000256" key="1">
    <source>
        <dbReference type="ARBA" id="ARBA00000382"/>
    </source>
</evidence>
<dbReference type="InterPro" id="IPR000490">
    <property type="entry name" value="Glyco_hydro_17"/>
</dbReference>
<evidence type="ECO:0000256" key="3">
    <source>
        <dbReference type="ARBA" id="ARBA00004401"/>
    </source>
</evidence>
<dbReference type="SUPFAM" id="SSF51445">
    <property type="entry name" value="(Trans)glycosidases"/>
    <property type="match status" value="1"/>
</dbReference>
<gene>
    <name evidence="20" type="ORF">CERZMDRAFT_38054</name>
</gene>
<keyword evidence="13" id="KW-0119">Carbohydrate metabolism</keyword>
<dbReference type="OrthoDB" id="68336at2759"/>
<comment type="similarity">
    <text evidence="4 19">Belongs to the glycosyl hydrolase 17 family.</text>
</comment>
<evidence type="ECO:0000256" key="13">
    <source>
        <dbReference type="ARBA" id="ARBA00023277"/>
    </source>
</evidence>
<evidence type="ECO:0000256" key="9">
    <source>
        <dbReference type="ARBA" id="ARBA00022729"/>
    </source>
</evidence>
<evidence type="ECO:0000256" key="8">
    <source>
        <dbReference type="ARBA" id="ARBA00022525"/>
    </source>
</evidence>
<sequence>MKVWLGVYLDGRNQTTNDRQLKDLYRILDTYPHDRFVGVIVGNEVLYQKTMTVTELATQLDQVRSNFTSRGINLPVATADLGDNWTADLAQASDIVMSNIHPFFAGTVAEEAAGWAYSFWQNKDVALTSSKTGTVGSVTYPKQIISEIGWPTQGGNDCGVATDPAFGCTSDTDGAVASLDNLNTFMDGWVCSALSNGTTFFWFEAFDEPWKHQFDTAHNKWEPYWGIFDKDRNLKTGIQIPDCGGKTVDKPY</sequence>
<evidence type="ECO:0000256" key="17">
    <source>
        <dbReference type="ARBA" id="ARBA00042373"/>
    </source>
</evidence>
<dbReference type="PANTHER" id="PTHR16631">
    <property type="entry name" value="GLUCAN 1,3-BETA-GLUCOSIDASE"/>
    <property type="match status" value="1"/>
</dbReference>
<evidence type="ECO:0000256" key="14">
    <source>
        <dbReference type="ARBA" id="ARBA00023316"/>
    </source>
</evidence>
<evidence type="ECO:0000256" key="16">
    <source>
        <dbReference type="ARBA" id="ARBA00037649"/>
    </source>
</evidence>
<evidence type="ECO:0000256" key="4">
    <source>
        <dbReference type="ARBA" id="ARBA00008773"/>
    </source>
</evidence>
<evidence type="ECO:0000256" key="10">
    <source>
        <dbReference type="ARBA" id="ARBA00022801"/>
    </source>
</evidence>
<evidence type="ECO:0000256" key="5">
    <source>
        <dbReference type="ARBA" id="ARBA00012780"/>
    </source>
</evidence>
<evidence type="ECO:0000256" key="6">
    <source>
        <dbReference type="ARBA" id="ARBA00022475"/>
    </source>
</evidence>
<organism evidence="20 21">
    <name type="scientific">Cercospora zeae-maydis SCOH1-5</name>
    <dbReference type="NCBI Taxonomy" id="717836"/>
    <lineage>
        <taxon>Eukaryota</taxon>
        <taxon>Fungi</taxon>
        <taxon>Dikarya</taxon>
        <taxon>Ascomycota</taxon>
        <taxon>Pezizomycotina</taxon>
        <taxon>Dothideomycetes</taxon>
        <taxon>Dothideomycetidae</taxon>
        <taxon>Mycosphaerellales</taxon>
        <taxon>Mycosphaerellaceae</taxon>
        <taxon>Cercospora</taxon>
    </lineage>
</organism>
<evidence type="ECO:0000256" key="15">
    <source>
        <dbReference type="ARBA" id="ARBA00023326"/>
    </source>
</evidence>
<keyword evidence="9" id="KW-0732">Signal</keyword>
<name>A0A6A6FKS1_9PEZI</name>
<keyword evidence="11" id="KW-0472">Membrane</keyword>
<dbReference type="GO" id="GO:0009277">
    <property type="term" value="C:fungal-type cell wall"/>
    <property type="evidence" value="ECO:0007669"/>
    <property type="project" value="TreeGrafter"/>
</dbReference>
<keyword evidence="14" id="KW-0961">Cell wall biogenesis/degradation</keyword>
<dbReference type="GO" id="GO:0071555">
    <property type="term" value="P:cell wall organization"/>
    <property type="evidence" value="ECO:0007669"/>
    <property type="project" value="UniProtKB-KW"/>
</dbReference>
<comment type="function">
    <text evidence="16">Glucanases play a role in cell expansion during growth, in cell-cell fusion during mating, and in spore release during sporulation. This enzyme may be involved in beta-glucan degradation. Active on laminarin and lichenan.</text>
</comment>
<evidence type="ECO:0000256" key="18">
    <source>
        <dbReference type="ARBA" id="ARBA00043078"/>
    </source>
</evidence>
<evidence type="ECO:0000313" key="20">
    <source>
        <dbReference type="EMBL" id="KAF2213818.1"/>
    </source>
</evidence>
<evidence type="ECO:0000256" key="7">
    <source>
        <dbReference type="ARBA" id="ARBA00022512"/>
    </source>
</evidence>
<reference evidence="20" key="1">
    <citation type="journal article" date="2020" name="Stud. Mycol.">
        <title>101 Dothideomycetes genomes: a test case for predicting lifestyles and emergence of pathogens.</title>
        <authorList>
            <person name="Haridas S."/>
            <person name="Albert R."/>
            <person name="Binder M."/>
            <person name="Bloem J."/>
            <person name="Labutti K."/>
            <person name="Salamov A."/>
            <person name="Andreopoulos B."/>
            <person name="Baker S."/>
            <person name="Barry K."/>
            <person name="Bills G."/>
            <person name="Bluhm B."/>
            <person name="Cannon C."/>
            <person name="Castanera R."/>
            <person name="Culley D."/>
            <person name="Daum C."/>
            <person name="Ezra D."/>
            <person name="Gonzalez J."/>
            <person name="Henrissat B."/>
            <person name="Kuo A."/>
            <person name="Liang C."/>
            <person name="Lipzen A."/>
            <person name="Lutzoni F."/>
            <person name="Magnuson J."/>
            <person name="Mondo S."/>
            <person name="Nolan M."/>
            <person name="Ohm R."/>
            <person name="Pangilinan J."/>
            <person name="Park H.-J."/>
            <person name="Ramirez L."/>
            <person name="Alfaro M."/>
            <person name="Sun H."/>
            <person name="Tritt A."/>
            <person name="Yoshinaga Y."/>
            <person name="Zwiers L.-H."/>
            <person name="Turgeon B."/>
            <person name="Goodwin S."/>
            <person name="Spatafora J."/>
            <person name="Crous P."/>
            <person name="Grigoriev I."/>
        </authorList>
    </citation>
    <scope>NUCLEOTIDE SEQUENCE</scope>
    <source>
        <strain evidence="20">SCOH1-5</strain>
    </source>
</reference>
<keyword evidence="15" id="KW-0624">Polysaccharide degradation</keyword>
<dbReference type="PANTHER" id="PTHR16631:SF17">
    <property type="entry name" value="GLUCAN ENDO-1,3-BETA-GLUCOSIDASE BTGC"/>
    <property type="match status" value="1"/>
</dbReference>
<protein>
    <recommendedName>
        <fullName evidence="5">glucan endo-1,3-beta-D-glucosidase</fullName>
        <ecNumber evidence="5">3.2.1.39</ecNumber>
    </recommendedName>
    <alternativeName>
        <fullName evidence="18">Endo-1,3-beta-glucanase btgC</fullName>
    </alternativeName>
    <alternativeName>
        <fullName evidence="17">Laminarinase btgC</fullName>
    </alternativeName>
</protein>
<dbReference type="Gene3D" id="3.20.20.80">
    <property type="entry name" value="Glycosidases"/>
    <property type="match status" value="1"/>
</dbReference>
<dbReference type="GO" id="GO:0005886">
    <property type="term" value="C:plasma membrane"/>
    <property type="evidence" value="ECO:0007669"/>
    <property type="project" value="UniProtKB-SubCell"/>
</dbReference>
<dbReference type="Pfam" id="PF00332">
    <property type="entry name" value="Glyco_hydro_17"/>
    <property type="match status" value="1"/>
</dbReference>
<dbReference type="InterPro" id="IPR050732">
    <property type="entry name" value="Beta-glucan_modifiers"/>
</dbReference>
<evidence type="ECO:0000256" key="2">
    <source>
        <dbReference type="ARBA" id="ARBA00004191"/>
    </source>
</evidence>
<proteinExistence type="inferred from homology"/>
<accession>A0A6A6FKS1</accession>
<evidence type="ECO:0000256" key="11">
    <source>
        <dbReference type="ARBA" id="ARBA00023136"/>
    </source>
</evidence>
<dbReference type="EMBL" id="ML992669">
    <property type="protein sequence ID" value="KAF2213818.1"/>
    <property type="molecule type" value="Genomic_DNA"/>
</dbReference>
<keyword evidence="7" id="KW-0134">Cell wall</keyword>
<comment type="catalytic activity">
    <reaction evidence="1">
        <text>Hydrolysis of (1-&gt;3)-beta-D-glucosidic linkages in (1-&gt;3)-beta-D-glucans.</text>
        <dbReference type="EC" id="3.2.1.39"/>
    </reaction>
</comment>
<evidence type="ECO:0000256" key="12">
    <source>
        <dbReference type="ARBA" id="ARBA00023180"/>
    </source>
</evidence>
<evidence type="ECO:0000256" key="19">
    <source>
        <dbReference type="RuleBase" id="RU004335"/>
    </source>
</evidence>
<keyword evidence="10 20" id="KW-0378">Hydrolase</keyword>
<evidence type="ECO:0000313" key="21">
    <source>
        <dbReference type="Proteomes" id="UP000799539"/>
    </source>
</evidence>
<dbReference type="Proteomes" id="UP000799539">
    <property type="component" value="Unassembled WGS sequence"/>
</dbReference>
<dbReference type="GO" id="GO:0000272">
    <property type="term" value="P:polysaccharide catabolic process"/>
    <property type="evidence" value="ECO:0007669"/>
    <property type="project" value="UniProtKB-KW"/>
</dbReference>
<dbReference type="GO" id="GO:0005576">
    <property type="term" value="C:extracellular region"/>
    <property type="evidence" value="ECO:0007669"/>
    <property type="project" value="TreeGrafter"/>
</dbReference>
<keyword evidence="8" id="KW-0964">Secreted</keyword>
<dbReference type="EC" id="3.2.1.39" evidence="5"/>
<dbReference type="AlphaFoldDB" id="A0A6A6FKS1"/>
<keyword evidence="21" id="KW-1185">Reference proteome</keyword>
<dbReference type="GO" id="GO:0009986">
    <property type="term" value="C:cell surface"/>
    <property type="evidence" value="ECO:0007669"/>
    <property type="project" value="TreeGrafter"/>
</dbReference>
<keyword evidence="12" id="KW-0325">Glycoprotein</keyword>